<dbReference type="InterPro" id="IPR032675">
    <property type="entry name" value="LRR_dom_sf"/>
</dbReference>
<keyword evidence="4" id="KW-1185">Reference proteome</keyword>
<feature type="chain" id="PRO_5020403049" description="Leucine-rich repeat-containing N-terminal plant-type domain-containing protein" evidence="2">
    <location>
        <begin position="23"/>
        <end position="148"/>
    </location>
</feature>
<dbReference type="Gene3D" id="3.80.10.10">
    <property type="entry name" value="Ribonuclease Inhibitor"/>
    <property type="match status" value="1"/>
</dbReference>
<name>A0A4P9W7H1_9FUNG</name>
<keyword evidence="1 2" id="KW-0732">Signal</keyword>
<dbReference type="SUPFAM" id="SSF52058">
    <property type="entry name" value="L domain-like"/>
    <property type="match status" value="1"/>
</dbReference>
<evidence type="ECO:0000256" key="1">
    <source>
        <dbReference type="ARBA" id="ARBA00022729"/>
    </source>
</evidence>
<evidence type="ECO:0000313" key="4">
    <source>
        <dbReference type="Proteomes" id="UP000269721"/>
    </source>
</evidence>
<dbReference type="EMBL" id="KZ997963">
    <property type="protein sequence ID" value="RKO86720.1"/>
    <property type="molecule type" value="Genomic_DNA"/>
</dbReference>
<accession>A0A4P9W7H1</accession>
<organism evidence="3 4">
    <name type="scientific">Blyttiomyces helicus</name>
    <dbReference type="NCBI Taxonomy" id="388810"/>
    <lineage>
        <taxon>Eukaryota</taxon>
        <taxon>Fungi</taxon>
        <taxon>Fungi incertae sedis</taxon>
        <taxon>Chytridiomycota</taxon>
        <taxon>Chytridiomycota incertae sedis</taxon>
        <taxon>Chytridiomycetes</taxon>
        <taxon>Chytridiomycetes incertae sedis</taxon>
        <taxon>Blyttiomyces</taxon>
    </lineage>
</organism>
<dbReference type="PANTHER" id="PTHR47988">
    <property type="entry name" value="SOMATIC EMBRYOGENESIS RECEPTOR KINASE 1"/>
    <property type="match status" value="1"/>
</dbReference>
<gene>
    <name evidence="3" type="ORF">BDK51DRAFT_26476</name>
</gene>
<sequence>MRNLRLMLMFSVFLMLFVATTAQPQAVPPTGSSFADIVNAPPPQWQKNLYLTAPANAAANWCCQSRSEITCNKAGVITEILNSHFAMRELTGSIPEGLGSFTSLHQLNLYSNQLSGTIPDRIGNLTNLQYLLPAELKLEESIRKKGSN</sequence>
<dbReference type="AlphaFoldDB" id="A0A4P9W7H1"/>
<reference evidence="4" key="1">
    <citation type="journal article" date="2018" name="Nat. Microbiol.">
        <title>Leveraging single-cell genomics to expand the fungal tree of life.</title>
        <authorList>
            <person name="Ahrendt S.R."/>
            <person name="Quandt C.A."/>
            <person name="Ciobanu D."/>
            <person name="Clum A."/>
            <person name="Salamov A."/>
            <person name="Andreopoulos B."/>
            <person name="Cheng J.F."/>
            <person name="Woyke T."/>
            <person name="Pelin A."/>
            <person name="Henrissat B."/>
            <person name="Reynolds N.K."/>
            <person name="Benny G.L."/>
            <person name="Smith M.E."/>
            <person name="James T.Y."/>
            <person name="Grigoriev I.V."/>
        </authorList>
    </citation>
    <scope>NUCLEOTIDE SEQUENCE [LARGE SCALE GENOMIC DNA]</scope>
</reference>
<feature type="signal peptide" evidence="2">
    <location>
        <begin position="1"/>
        <end position="22"/>
    </location>
</feature>
<protein>
    <recommendedName>
        <fullName evidence="5">Leucine-rich repeat-containing N-terminal plant-type domain-containing protein</fullName>
    </recommendedName>
</protein>
<evidence type="ECO:0000256" key="2">
    <source>
        <dbReference type="SAM" id="SignalP"/>
    </source>
</evidence>
<evidence type="ECO:0008006" key="5">
    <source>
        <dbReference type="Google" id="ProtNLM"/>
    </source>
</evidence>
<dbReference type="OrthoDB" id="1394818at2759"/>
<evidence type="ECO:0000313" key="3">
    <source>
        <dbReference type="EMBL" id="RKO86720.1"/>
    </source>
</evidence>
<proteinExistence type="predicted"/>
<dbReference type="Proteomes" id="UP000269721">
    <property type="component" value="Unassembled WGS sequence"/>
</dbReference>